<dbReference type="Pfam" id="PF17171">
    <property type="entry name" value="GST_C_6"/>
    <property type="match status" value="1"/>
</dbReference>
<dbReference type="Gene3D" id="1.20.1050.10">
    <property type="match status" value="1"/>
</dbReference>
<dbReference type="Pfam" id="PF17172">
    <property type="entry name" value="GST_N_4"/>
    <property type="match status" value="1"/>
</dbReference>
<evidence type="ECO:0000259" key="2">
    <source>
        <dbReference type="Pfam" id="PF17172"/>
    </source>
</evidence>
<dbReference type="Proteomes" id="UP000266385">
    <property type="component" value="Unassembled WGS sequence"/>
</dbReference>
<dbReference type="AlphaFoldDB" id="A0A399RL58"/>
<dbReference type="InterPro" id="IPR012336">
    <property type="entry name" value="Thioredoxin-like_fold"/>
</dbReference>
<comment type="caution">
    <text evidence="3">The sequence shown here is derived from an EMBL/GenBank/DDBJ whole genome shotgun (WGS) entry which is preliminary data.</text>
</comment>
<protein>
    <submittedName>
        <fullName evidence="3">Glutathione S-transferase family protein</fullName>
    </submittedName>
</protein>
<keyword evidence="3" id="KW-0808">Transferase</keyword>
<dbReference type="Gene3D" id="3.40.30.10">
    <property type="entry name" value="Glutaredoxin"/>
    <property type="match status" value="1"/>
</dbReference>
<dbReference type="InterPro" id="IPR036282">
    <property type="entry name" value="Glutathione-S-Trfase_C_sf"/>
</dbReference>
<dbReference type="GO" id="GO:0016740">
    <property type="term" value="F:transferase activity"/>
    <property type="evidence" value="ECO:0007669"/>
    <property type="project" value="UniProtKB-KW"/>
</dbReference>
<organism evidence="3 4">
    <name type="scientific">Henriciella mobilis</name>
    <dbReference type="NCBI Taxonomy" id="2305467"/>
    <lineage>
        <taxon>Bacteria</taxon>
        <taxon>Pseudomonadati</taxon>
        <taxon>Pseudomonadota</taxon>
        <taxon>Alphaproteobacteria</taxon>
        <taxon>Hyphomonadales</taxon>
        <taxon>Hyphomonadaceae</taxon>
        <taxon>Henriciella</taxon>
    </lineage>
</organism>
<dbReference type="EMBL" id="QWFX01000005">
    <property type="protein sequence ID" value="RIJ32460.1"/>
    <property type="molecule type" value="Genomic_DNA"/>
</dbReference>
<sequence length="241" mass="27040">MTTLFGWGPMFDCPSPSPFVMKSDIQLQMLGVDFDRAIADLEAVSKHKAPYVEDDGQIIQDSNFIRAHFEKKLGRSLNDGLTPREQALSWALERMAEGHLNAVMAGERWMNEANFRKGPASFFMGAPEPMRETVIRETLDTMRQTRWQSGIGRHSHDEQLQLAGFDLAAIAAQLSDRLFLLGDEPTVADASISAVLISCATPYFDTPLVEMVHAHANLPGYIRRMRESYLPEGVWPELQMA</sequence>
<dbReference type="OrthoDB" id="7664269at2"/>
<evidence type="ECO:0000259" key="1">
    <source>
        <dbReference type="Pfam" id="PF17171"/>
    </source>
</evidence>
<accession>A0A399RL58</accession>
<dbReference type="CDD" id="cd03193">
    <property type="entry name" value="GST_C_Metaxin"/>
    <property type="match status" value="1"/>
</dbReference>
<feature type="domain" description="Metaxin glutathione S-transferase" evidence="1">
    <location>
        <begin position="166"/>
        <end position="225"/>
    </location>
</feature>
<gene>
    <name evidence="3" type="ORF">D1223_00970</name>
</gene>
<dbReference type="SFLD" id="SFLDG01180">
    <property type="entry name" value="SUF1"/>
    <property type="match status" value="1"/>
</dbReference>
<name>A0A399RL58_9PROT</name>
<dbReference type="InterPro" id="IPR026928">
    <property type="entry name" value="FAX/IsoI-like"/>
</dbReference>
<dbReference type="SUPFAM" id="SSF47616">
    <property type="entry name" value="GST C-terminal domain-like"/>
    <property type="match status" value="1"/>
</dbReference>
<dbReference type="RefSeq" id="WP_119374541.1">
    <property type="nucleotide sequence ID" value="NZ_QWFX01000005.1"/>
</dbReference>
<keyword evidence="4" id="KW-1185">Reference proteome</keyword>
<evidence type="ECO:0000313" key="3">
    <source>
        <dbReference type="EMBL" id="RIJ32460.1"/>
    </source>
</evidence>
<dbReference type="PANTHER" id="PTHR12289">
    <property type="entry name" value="METAXIN RELATED"/>
    <property type="match status" value="1"/>
</dbReference>
<dbReference type="InterPro" id="IPR036249">
    <property type="entry name" value="Thioredoxin-like_sf"/>
</dbReference>
<dbReference type="SFLD" id="SFLDG01200">
    <property type="entry name" value="SUF1.1"/>
    <property type="match status" value="1"/>
</dbReference>
<dbReference type="InterPro" id="IPR050931">
    <property type="entry name" value="Mito_Protein_Transport_Metaxin"/>
</dbReference>
<proteinExistence type="predicted"/>
<dbReference type="SUPFAM" id="SSF52833">
    <property type="entry name" value="Thioredoxin-like"/>
    <property type="match status" value="1"/>
</dbReference>
<evidence type="ECO:0000313" key="4">
    <source>
        <dbReference type="Proteomes" id="UP000266385"/>
    </source>
</evidence>
<reference evidence="3 4" key="1">
    <citation type="submission" date="2018-08" db="EMBL/GenBank/DDBJ databases">
        <title>Henriciella mobilis sp. nov., isolated from seawater.</title>
        <authorList>
            <person name="Cheng H."/>
            <person name="Wu Y.-H."/>
            <person name="Xu X.-W."/>
            <person name="Guo L.-L."/>
        </authorList>
    </citation>
    <scope>NUCLEOTIDE SEQUENCE [LARGE SCALE GENOMIC DNA]</scope>
    <source>
        <strain evidence="3 4">JN25</strain>
    </source>
</reference>
<dbReference type="PANTHER" id="PTHR12289:SF41">
    <property type="entry name" value="FAILED AXON CONNECTIONS-RELATED"/>
    <property type="match status" value="1"/>
</dbReference>
<feature type="domain" description="Thioredoxin-like fold" evidence="2">
    <location>
        <begin position="18"/>
        <end position="114"/>
    </location>
</feature>
<dbReference type="InterPro" id="IPR040079">
    <property type="entry name" value="Glutathione_S-Trfase"/>
</dbReference>
<dbReference type="InterPro" id="IPR033468">
    <property type="entry name" value="Metaxin_GST"/>
</dbReference>
<dbReference type="SFLD" id="SFLDS00019">
    <property type="entry name" value="Glutathione_Transferase_(cytos"/>
    <property type="match status" value="1"/>
</dbReference>